<keyword evidence="5 9" id="KW-0472">Membrane</keyword>
<evidence type="ECO:0000259" key="11">
    <source>
        <dbReference type="PROSITE" id="PS50853"/>
    </source>
</evidence>
<name>A0A6G1QSS9_CHAAH</name>
<keyword evidence="7" id="KW-0325">Glycoprotein</keyword>
<dbReference type="Gene3D" id="2.60.40.10">
    <property type="entry name" value="Immunoglobulins"/>
    <property type="match status" value="2"/>
</dbReference>
<evidence type="ECO:0000313" key="12">
    <source>
        <dbReference type="EMBL" id="KAF3705652.1"/>
    </source>
</evidence>
<proteinExistence type="predicted"/>
<evidence type="ECO:0000313" key="13">
    <source>
        <dbReference type="Proteomes" id="UP000503349"/>
    </source>
</evidence>
<dbReference type="GO" id="GO:0004896">
    <property type="term" value="F:cytokine receptor activity"/>
    <property type="evidence" value="ECO:0007669"/>
    <property type="project" value="TreeGrafter"/>
</dbReference>
<feature type="signal peptide" evidence="10">
    <location>
        <begin position="1"/>
        <end position="18"/>
    </location>
</feature>
<comment type="subcellular location">
    <subcellularLocation>
        <location evidence="1">Membrane</location>
        <topology evidence="1">Single-pass type I membrane protein</topology>
    </subcellularLocation>
</comment>
<dbReference type="AlphaFoldDB" id="A0A6G1QSS9"/>
<dbReference type="SUPFAM" id="SSF49265">
    <property type="entry name" value="Fibronectin type III"/>
    <property type="match status" value="2"/>
</dbReference>
<dbReference type="Proteomes" id="UP000503349">
    <property type="component" value="Chromosome 22"/>
</dbReference>
<gene>
    <name evidence="12" type="ORF">EXN66_Car021343</name>
</gene>
<dbReference type="OrthoDB" id="8942047at2759"/>
<dbReference type="InterPro" id="IPR036116">
    <property type="entry name" value="FN3_sf"/>
</dbReference>
<feature type="chain" id="PRO_5026283998" evidence="10">
    <location>
        <begin position="19"/>
        <end position="354"/>
    </location>
</feature>
<dbReference type="InterPro" id="IPR048651">
    <property type="entry name" value="CRLF2-like_D1"/>
</dbReference>
<keyword evidence="3 10" id="KW-0732">Signal</keyword>
<reference evidence="13" key="2">
    <citation type="submission" date="2019-02" db="EMBL/GenBank/DDBJ databases">
        <title>Opniocepnalus argus Var Kimnra genome.</title>
        <authorList>
            <person name="Zhou C."/>
            <person name="Xiao S."/>
        </authorList>
    </citation>
    <scope>NUCLEOTIDE SEQUENCE [LARGE SCALE GENOMIC DNA]</scope>
</reference>
<dbReference type="InterPro" id="IPR003961">
    <property type="entry name" value="FN3_dom"/>
</dbReference>
<protein>
    <submittedName>
        <fullName evidence="12">Cytokine receptor common subunit gamma Interleukin-2 receptor subunit gamma</fullName>
    </submittedName>
</protein>
<keyword evidence="4 9" id="KW-1133">Transmembrane helix</keyword>
<organism evidence="12 13">
    <name type="scientific">Channa argus</name>
    <name type="common">Northern snakehead</name>
    <name type="synonym">Ophicephalus argus</name>
    <dbReference type="NCBI Taxonomy" id="215402"/>
    <lineage>
        <taxon>Eukaryota</taxon>
        <taxon>Metazoa</taxon>
        <taxon>Chordata</taxon>
        <taxon>Craniata</taxon>
        <taxon>Vertebrata</taxon>
        <taxon>Euteleostomi</taxon>
        <taxon>Actinopterygii</taxon>
        <taxon>Neopterygii</taxon>
        <taxon>Teleostei</taxon>
        <taxon>Neoteleostei</taxon>
        <taxon>Acanthomorphata</taxon>
        <taxon>Anabantaria</taxon>
        <taxon>Anabantiformes</taxon>
        <taxon>Channoidei</taxon>
        <taxon>Channidae</taxon>
        <taxon>Channa</taxon>
    </lineage>
</organism>
<evidence type="ECO:0000256" key="5">
    <source>
        <dbReference type="ARBA" id="ARBA00023136"/>
    </source>
</evidence>
<feature type="domain" description="Fibronectin type-III" evidence="11">
    <location>
        <begin position="115"/>
        <end position="207"/>
    </location>
</feature>
<reference evidence="12 13" key="1">
    <citation type="submission" date="2019-02" db="EMBL/GenBank/DDBJ databases">
        <title>Opniocepnalus argus genome.</title>
        <authorList>
            <person name="Zhou C."/>
            <person name="Xiao S."/>
        </authorList>
    </citation>
    <scope>NUCLEOTIDE SEQUENCE [LARGE SCALE GENOMIC DNA]</scope>
    <source>
        <strain evidence="12">OARG1902GOOAL</strain>
        <tissue evidence="12">Muscle</tissue>
    </source>
</reference>
<dbReference type="PANTHER" id="PTHR23037">
    <property type="entry name" value="CYTOKINE RECEPTOR"/>
    <property type="match status" value="1"/>
</dbReference>
<evidence type="ECO:0000256" key="8">
    <source>
        <dbReference type="SAM" id="MobiDB-lite"/>
    </source>
</evidence>
<dbReference type="FunFam" id="2.60.40.10:FF:000754">
    <property type="entry name" value="Cytokine receptor common subunit gamma"/>
    <property type="match status" value="1"/>
</dbReference>
<feature type="transmembrane region" description="Helical" evidence="9">
    <location>
        <begin position="220"/>
        <end position="241"/>
    </location>
</feature>
<evidence type="ECO:0000256" key="10">
    <source>
        <dbReference type="SAM" id="SignalP"/>
    </source>
</evidence>
<dbReference type="InterPro" id="IPR013783">
    <property type="entry name" value="Ig-like_fold"/>
</dbReference>
<evidence type="ECO:0000256" key="6">
    <source>
        <dbReference type="ARBA" id="ARBA00023170"/>
    </source>
</evidence>
<keyword evidence="6 12" id="KW-0675">Receptor</keyword>
<dbReference type="PANTHER" id="PTHR23037:SF47">
    <property type="entry name" value="INTERLEUKIN 2 RECEPTOR SUBUNIT GAMMA"/>
    <property type="match status" value="1"/>
</dbReference>
<evidence type="ECO:0000256" key="2">
    <source>
        <dbReference type="ARBA" id="ARBA00022692"/>
    </source>
</evidence>
<dbReference type="GO" id="GO:0009897">
    <property type="term" value="C:external side of plasma membrane"/>
    <property type="evidence" value="ECO:0007669"/>
    <property type="project" value="TreeGrafter"/>
</dbReference>
<sequence length="354" mass="40273">MMSIRLLLLLCLTRHVFAKEPPGVNCLVLHLKHVKCTWNDKGTPDFNYTFYSWFHNDKQVTDCNSYVFENNTIIGCIQPYLESTARFTTFYTTLVHGNKTFKMPHELKNKVLLDPPVNLSVQNGSDSNLWFYWNQTSTNCVESEVQYRTNDNKWEISKVSTSKQSFCINLPSSNSRYELQVRSKIGGHCGESSYWSDWSEPVVWGSNNSTDRNPKNPMSIWTPVLYVLGGFTLVLLVIILLHHERLRIILIPVVPTQSLIPYHDIEKWLHPSKGLNVENFKANYNERACPVREYCQVSRSDSESSDGSNCSVNTDQTDCSVSIPLQEAEDLSTPCSSSSSPALASTKEEQHVSV</sequence>
<dbReference type="CDD" id="cd00063">
    <property type="entry name" value="FN3"/>
    <property type="match status" value="1"/>
</dbReference>
<keyword evidence="2 9" id="KW-0812">Transmembrane</keyword>
<dbReference type="PROSITE" id="PS50853">
    <property type="entry name" value="FN3"/>
    <property type="match status" value="1"/>
</dbReference>
<feature type="region of interest" description="Disordered" evidence="8">
    <location>
        <begin position="330"/>
        <end position="354"/>
    </location>
</feature>
<feature type="compositionally biased region" description="Low complexity" evidence="8">
    <location>
        <begin position="331"/>
        <end position="345"/>
    </location>
</feature>
<evidence type="ECO:0000256" key="1">
    <source>
        <dbReference type="ARBA" id="ARBA00004479"/>
    </source>
</evidence>
<evidence type="ECO:0000256" key="9">
    <source>
        <dbReference type="SAM" id="Phobius"/>
    </source>
</evidence>
<evidence type="ECO:0000256" key="7">
    <source>
        <dbReference type="ARBA" id="ARBA00023180"/>
    </source>
</evidence>
<dbReference type="Pfam" id="PF21604">
    <property type="entry name" value="CRLF2_D1"/>
    <property type="match status" value="1"/>
</dbReference>
<dbReference type="EMBL" id="CM015733">
    <property type="protein sequence ID" value="KAF3705652.1"/>
    <property type="molecule type" value="Genomic_DNA"/>
</dbReference>
<keyword evidence="13" id="KW-1185">Reference proteome</keyword>
<evidence type="ECO:0000256" key="4">
    <source>
        <dbReference type="ARBA" id="ARBA00022989"/>
    </source>
</evidence>
<evidence type="ECO:0000256" key="3">
    <source>
        <dbReference type="ARBA" id="ARBA00022729"/>
    </source>
</evidence>
<accession>A0A6G1QSS9</accession>